<reference evidence="2" key="2">
    <citation type="journal article" date="2021" name="PeerJ">
        <title>Extensive microbial diversity within the chicken gut microbiome revealed by metagenomics and culture.</title>
        <authorList>
            <person name="Gilroy R."/>
            <person name="Ravi A."/>
            <person name="Getino M."/>
            <person name="Pursley I."/>
            <person name="Horton D.L."/>
            <person name="Alikhan N.F."/>
            <person name="Baker D."/>
            <person name="Gharbi K."/>
            <person name="Hall N."/>
            <person name="Watson M."/>
            <person name="Adriaenssens E.M."/>
            <person name="Foster-Nyarko E."/>
            <person name="Jarju S."/>
            <person name="Secka A."/>
            <person name="Antonio M."/>
            <person name="Oren A."/>
            <person name="Chaudhuri R.R."/>
            <person name="La Ragione R."/>
            <person name="Hildebrand F."/>
            <person name="Pallen M.J."/>
        </authorList>
    </citation>
    <scope>NUCLEOTIDE SEQUENCE</scope>
    <source>
        <strain evidence="2">3924</strain>
    </source>
</reference>
<comment type="caution">
    <text evidence="2">The sequence shown here is derived from an EMBL/GenBank/DDBJ whole genome shotgun (WGS) entry which is preliminary data.</text>
</comment>
<dbReference type="InterPro" id="IPR043519">
    <property type="entry name" value="NT_sf"/>
</dbReference>
<dbReference type="Proteomes" id="UP000712007">
    <property type="component" value="Unassembled WGS sequence"/>
</dbReference>
<accession>A0A940DI28</accession>
<dbReference type="EMBL" id="JADIMV010000025">
    <property type="protein sequence ID" value="MBO8439280.1"/>
    <property type="molecule type" value="Genomic_DNA"/>
</dbReference>
<evidence type="ECO:0000259" key="1">
    <source>
        <dbReference type="Pfam" id="PF18765"/>
    </source>
</evidence>
<proteinExistence type="predicted"/>
<name>A0A940DI28_9BACT</name>
<gene>
    <name evidence="2" type="ORF">IAC51_01360</name>
</gene>
<protein>
    <submittedName>
        <fullName evidence="2">Nucleotidyltransferase domain-containing protein</fullName>
    </submittedName>
</protein>
<sequence length="122" mass="14333">MTEKGKNTETAYQQMLLRIKENVHEVEPEAEVWLYGSRARRDARSDSDWDVLVLSSKPHLTFREEEAFMDHICDLMIETGQAIQLFAYGKEEWHKRHYFTPFYKSVQSDSIRLSSCSKLNAT</sequence>
<dbReference type="AlphaFoldDB" id="A0A940DI28"/>
<dbReference type="Pfam" id="PF18765">
    <property type="entry name" value="Polbeta"/>
    <property type="match status" value="1"/>
</dbReference>
<dbReference type="InterPro" id="IPR052548">
    <property type="entry name" value="Type_VII_TA_antitoxin"/>
</dbReference>
<evidence type="ECO:0000313" key="2">
    <source>
        <dbReference type="EMBL" id="MBO8439280.1"/>
    </source>
</evidence>
<dbReference type="SUPFAM" id="SSF81301">
    <property type="entry name" value="Nucleotidyltransferase"/>
    <property type="match status" value="1"/>
</dbReference>
<dbReference type="Gene3D" id="3.30.460.10">
    <property type="entry name" value="Beta Polymerase, domain 2"/>
    <property type="match status" value="1"/>
</dbReference>
<dbReference type="CDD" id="cd05403">
    <property type="entry name" value="NT_KNTase_like"/>
    <property type="match status" value="1"/>
</dbReference>
<organism evidence="2 3">
    <name type="scientific">Candidatus Aphodosoma intestinipullorum</name>
    <dbReference type="NCBI Taxonomy" id="2840674"/>
    <lineage>
        <taxon>Bacteria</taxon>
        <taxon>Pseudomonadati</taxon>
        <taxon>Bacteroidota</taxon>
        <taxon>Bacteroidia</taxon>
        <taxon>Bacteroidales</taxon>
        <taxon>Candidatus Aphodosoma</taxon>
    </lineage>
</organism>
<dbReference type="PANTHER" id="PTHR33933:SF1">
    <property type="entry name" value="PROTEIN ADENYLYLTRANSFERASE MNTA-RELATED"/>
    <property type="match status" value="1"/>
</dbReference>
<reference evidence="2" key="1">
    <citation type="submission" date="2020-10" db="EMBL/GenBank/DDBJ databases">
        <authorList>
            <person name="Gilroy R."/>
        </authorList>
    </citation>
    <scope>NUCLEOTIDE SEQUENCE</scope>
    <source>
        <strain evidence="2">3924</strain>
    </source>
</reference>
<evidence type="ECO:0000313" key="3">
    <source>
        <dbReference type="Proteomes" id="UP000712007"/>
    </source>
</evidence>
<dbReference type="PANTHER" id="PTHR33933">
    <property type="entry name" value="NUCLEOTIDYLTRANSFERASE"/>
    <property type="match status" value="1"/>
</dbReference>
<dbReference type="InterPro" id="IPR041633">
    <property type="entry name" value="Polbeta"/>
</dbReference>
<feature type="domain" description="Polymerase beta nucleotidyltransferase" evidence="1">
    <location>
        <begin position="31"/>
        <end position="86"/>
    </location>
</feature>